<dbReference type="InterPro" id="IPR013542">
    <property type="entry name" value="QueG_DUF1730"/>
</dbReference>
<dbReference type="GO" id="GO:0046872">
    <property type="term" value="F:metal ion binding"/>
    <property type="evidence" value="ECO:0007669"/>
    <property type="project" value="UniProtKB-KW"/>
</dbReference>
<dbReference type="GO" id="GO:0051539">
    <property type="term" value="F:4 iron, 4 sulfur cluster binding"/>
    <property type="evidence" value="ECO:0007669"/>
    <property type="project" value="UniProtKB-KW"/>
</dbReference>
<evidence type="ECO:0000256" key="7">
    <source>
        <dbReference type="ARBA" id="ARBA00023004"/>
    </source>
</evidence>
<keyword evidence="3" id="KW-0819">tRNA processing</keyword>
<evidence type="ECO:0000256" key="6">
    <source>
        <dbReference type="ARBA" id="ARBA00023002"/>
    </source>
</evidence>
<evidence type="ECO:0000256" key="4">
    <source>
        <dbReference type="ARBA" id="ARBA00022723"/>
    </source>
</evidence>
<proteinExistence type="predicted"/>
<evidence type="ECO:0000259" key="9">
    <source>
        <dbReference type="PROSITE" id="PS51379"/>
    </source>
</evidence>
<evidence type="ECO:0000256" key="5">
    <source>
        <dbReference type="ARBA" id="ARBA00022785"/>
    </source>
</evidence>
<dbReference type="PROSITE" id="PS51379">
    <property type="entry name" value="4FE4S_FER_2"/>
    <property type="match status" value="1"/>
</dbReference>
<dbReference type="PANTHER" id="PTHR30002:SF4">
    <property type="entry name" value="EPOXYQUEUOSINE REDUCTASE"/>
    <property type="match status" value="1"/>
</dbReference>
<gene>
    <name evidence="10" type="ORF">HDF15_005107</name>
</gene>
<keyword evidence="7" id="KW-0408">Iron</keyword>
<reference evidence="10 11" key="1">
    <citation type="submission" date="2020-08" db="EMBL/GenBank/DDBJ databases">
        <title>Genomic Encyclopedia of Type Strains, Phase IV (KMG-V): Genome sequencing to study the core and pangenomes of soil and plant-associated prokaryotes.</title>
        <authorList>
            <person name="Whitman W."/>
        </authorList>
    </citation>
    <scope>NUCLEOTIDE SEQUENCE [LARGE SCALE GENOMIC DNA]</scope>
    <source>
        <strain evidence="10 11">X5P3</strain>
    </source>
</reference>
<dbReference type="SUPFAM" id="SSF46548">
    <property type="entry name" value="alpha-helical ferredoxin"/>
    <property type="match status" value="1"/>
</dbReference>
<dbReference type="PROSITE" id="PS00198">
    <property type="entry name" value="4FE4S_FER_1"/>
    <property type="match status" value="1"/>
</dbReference>
<dbReference type="Proteomes" id="UP000584867">
    <property type="component" value="Unassembled WGS sequence"/>
</dbReference>
<dbReference type="Gene3D" id="3.30.70.20">
    <property type="match status" value="1"/>
</dbReference>
<evidence type="ECO:0000313" key="11">
    <source>
        <dbReference type="Proteomes" id="UP000584867"/>
    </source>
</evidence>
<keyword evidence="2" id="KW-0963">Cytoplasm</keyword>
<dbReference type="InterPro" id="IPR017900">
    <property type="entry name" value="4Fe4S_Fe_S_CS"/>
</dbReference>
<dbReference type="GO" id="GO:0008616">
    <property type="term" value="P:tRNA queuosine(34) biosynthetic process"/>
    <property type="evidence" value="ECO:0007669"/>
    <property type="project" value="UniProtKB-KW"/>
</dbReference>
<dbReference type="Pfam" id="PF08331">
    <property type="entry name" value="QueG_DUF1730"/>
    <property type="match status" value="1"/>
</dbReference>
<evidence type="ECO:0000313" key="10">
    <source>
        <dbReference type="EMBL" id="MBB5066723.1"/>
    </source>
</evidence>
<protein>
    <submittedName>
        <fullName evidence="10">Epoxyqueuosine reductase</fullName>
        <ecNumber evidence="10">1.17.99.6</ecNumber>
    </submittedName>
</protein>
<dbReference type="NCBIfam" id="TIGR00276">
    <property type="entry name" value="tRNA epoxyqueuosine(34) reductase QueG"/>
    <property type="match status" value="1"/>
</dbReference>
<keyword evidence="4" id="KW-0479">Metal-binding</keyword>
<evidence type="ECO:0000256" key="2">
    <source>
        <dbReference type="ARBA" id="ARBA00022490"/>
    </source>
</evidence>
<dbReference type="PANTHER" id="PTHR30002">
    <property type="entry name" value="EPOXYQUEUOSINE REDUCTASE"/>
    <property type="match status" value="1"/>
</dbReference>
<evidence type="ECO:0000256" key="3">
    <source>
        <dbReference type="ARBA" id="ARBA00022694"/>
    </source>
</evidence>
<comment type="caution">
    <text evidence="10">The sequence shown here is derived from an EMBL/GenBank/DDBJ whole genome shotgun (WGS) entry which is preliminary data.</text>
</comment>
<keyword evidence="8" id="KW-0411">Iron-sulfur</keyword>
<organism evidence="10 11">
    <name type="scientific">Granulicella mallensis</name>
    <dbReference type="NCBI Taxonomy" id="940614"/>
    <lineage>
        <taxon>Bacteria</taxon>
        <taxon>Pseudomonadati</taxon>
        <taxon>Acidobacteriota</taxon>
        <taxon>Terriglobia</taxon>
        <taxon>Terriglobales</taxon>
        <taxon>Acidobacteriaceae</taxon>
        <taxon>Granulicella</taxon>
    </lineage>
</organism>
<accession>A0A7W8EBH0</accession>
<keyword evidence="5" id="KW-0671">Queuosine biosynthesis</keyword>
<name>A0A7W8EBH0_9BACT</name>
<dbReference type="EMBL" id="JACHIO010000033">
    <property type="protein sequence ID" value="MBB5066723.1"/>
    <property type="molecule type" value="Genomic_DNA"/>
</dbReference>
<dbReference type="InterPro" id="IPR017896">
    <property type="entry name" value="4Fe4S_Fe-S-bd"/>
</dbReference>
<dbReference type="GO" id="GO:0052693">
    <property type="term" value="F:epoxyqueuosine reductase activity"/>
    <property type="evidence" value="ECO:0007669"/>
    <property type="project" value="UniProtKB-EC"/>
</dbReference>
<dbReference type="RefSeq" id="WP_311733201.1">
    <property type="nucleotide sequence ID" value="NZ_JACHIO010000033.1"/>
</dbReference>
<sequence length="399" mass="43739">MMSNKIGTGRLELELKTTLLALVGENNNMLMRVDRDWIQARALAAGFDLAGIAAVPAESSPEADMNDRRFTEWIAAGRAGEMEYLKRANEAGELLRGDLRRAMPWAQSVIVCAVNYNAEEPRSIDPAPAIAGWIARYAWSGLEQAGSGQEPKGSDYHEVLLPKLRAVEAELKQRFGESCETRCYVDTGPILERGYAERAGVGWIGKNTCVINQQQGSWLLLGVIVTSLELAADAWAVPAADRCGSCTRCIDACPTDALVAPRQMDASRCIAYLTIEKKGSLAEDLLPLMGRQVFGCDICQDVCPWNRRAPVAASPALPARRELVNPALEWLAGMDGPTFNRWFRGSPLERTRRKRILRNVAIAMGNSGEHEFLPQLESWAAGDDAVLAEAAAWAIRRLS</sequence>
<keyword evidence="1" id="KW-0004">4Fe-4S</keyword>
<keyword evidence="6 10" id="KW-0560">Oxidoreductase</keyword>
<dbReference type="Pfam" id="PF13484">
    <property type="entry name" value="Fer4_16"/>
    <property type="match status" value="1"/>
</dbReference>
<evidence type="ECO:0000256" key="1">
    <source>
        <dbReference type="ARBA" id="ARBA00022485"/>
    </source>
</evidence>
<feature type="domain" description="4Fe-4S ferredoxin-type" evidence="9">
    <location>
        <begin position="233"/>
        <end position="263"/>
    </location>
</feature>
<evidence type="ECO:0000256" key="8">
    <source>
        <dbReference type="ARBA" id="ARBA00023014"/>
    </source>
</evidence>
<dbReference type="AlphaFoldDB" id="A0A7W8EBH0"/>
<dbReference type="EC" id="1.17.99.6" evidence="10"/>
<dbReference type="InterPro" id="IPR004453">
    <property type="entry name" value="QueG"/>
</dbReference>